<sequence length="353" mass="40455">MRECYHSCSCLLVLLALVHLGYTQVPPRLHIPGAVLVGNYPTALPPITRRLDGGGGPPPRLRRPPPPQNLPPLREVRPVTEEEEDNYAPPSQSIASFDAEVNKLSESALASAVRQAEDQEQQTQRPQQQVQFRPEKPIPVTRDQIREKPSPLDLPVFRPQQRPIPIQRQEQQQRPIARPPPPPRPIRPIVRQEIDDEEENIPRQHTRQQPRQQAPPQQVYRPAHHNHKGGPRTAEDNESQKQRKPVVQILKKYRTDNPDGSITWGFENEDGTFKEETLGTDCTIKGKYGYVDPEGVRREFEYEAGNKCDPNRRDIDEDDEDLPPPPPPQHKKPHNIGKQQVQFRPQQLAQPQY</sequence>
<evidence type="ECO:0000256" key="1">
    <source>
        <dbReference type="PROSITE-ProRule" id="PRU00497"/>
    </source>
</evidence>
<dbReference type="Pfam" id="PF00379">
    <property type="entry name" value="Chitin_bind_4"/>
    <property type="match status" value="1"/>
</dbReference>
<evidence type="ECO:0000313" key="4">
    <source>
        <dbReference type="EMBL" id="VEN54958.1"/>
    </source>
</evidence>
<dbReference type="PROSITE" id="PS51155">
    <property type="entry name" value="CHIT_BIND_RR_2"/>
    <property type="match status" value="1"/>
</dbReference>
<dbReference type="PANTHER" id="PTHR10380:SF2">
    <property type="entry name" value="AGAP003037-PA"/>
    <property type="match status" value="1"/>
</dbReference>
<name>A0A653D459_CALMS</name>
<dbReference type="PANTHER" id="PTHR10380">
    <property type="entry name" value="CUTICLE PROTEIN"/>
    <property type="match status" value="1"/>
</dbReference>
<dbReference type="OrthoDB" id="7222477at2759"/>
<feature type="signal peptide" evidence="3">
    <location>
        <begin position="1"/>
        <end position="23"/>
    </location>
</feature>
<feature type="region of interest" description="Disordered" evidence="2">
    <location>
        <begin position="301"/>
        <end position="353"/>
    </location>
</feature>
<feature type="compositionally biased region" description="Pro residues" evidence="2">
    <location>
        <begin position="177"/>
        <end position="186"/>
    </location>
</feature>
<dbReference type="InterPro" id="IPR050468">
    <property type="entry name" value="Cuticle_Struct_Prot"/>
</dbReference>
<dbReference type="Proteomes" id="UP000410492">
    <property type="component" value="Unassembled WGS sequence"/>
</dbReference>
<dbReference type="GO" id="GO:0062129">
    <property type="term" value="C:chitin-based extracellular matrix"/>
    <property type="evidence" value="ECO:0007669"/>
    <property type="project" value="TreeGrafter"/>
</dbReference>
<accession>A0A653D459</accession>
<feature type="chain" id="PRO_5024875634" evidence="3">
    <location>
        <begin position="24"/>
        <end position="353"/>
    </location>
</feature>
<organism evidence="4 5">
    <name type="scientific">Callosobruchus maculatus</name>
    <name type="common">Southern cowpea weevil</name>
    <name type="synonym">Pulse bruchid</name>
    <dbReference type="NCBI Taxonomy" id="64391"/>
    <lineage>
        <taxon>Eukaryota</taxon>
        <taxon>Metazoa</taxon>
        <taxon>Ecdysozoa</taxon>
        <taxon>Arthropoda</taxon>
        <taxon>Hexapoda</taxon>
        <taxon>Insecta</taxon>
        <taxon>Pterygota</taxon>
        <taxon>Neoptera</taxon>
        <taxon>Endopterygota</taxon>
        <taxon>Coleoptera</taxon>
        <taxon>Polyphaga</taxon>
        <taxon>Cucujiformia</taxon>
        <taxon>Chrysomeloidea</taxon>
        <taxon>Chrysomelidae</taxon>
        <taxon>Bruchinae</taxon>
        <taxon>Bruchini</taxon>
        <taxon>Callosobruchus</taxon>
    </lineage>
</organism>
<gene>
    <name evidence="4" type="ORF">CALMAC_LOCUS14285</name>
</gene>
<feature type="region of interest" description="Disordered" evidence="2">
    <location>
        <begin position="47"/>
        <end position="73"/>
    </location>
</feature>
<protein>
    <submittedName>
        <fullName evidence="4">Uncharacterized protein</fullName>
    </submittedName>
</protein>
<feature type="compositionally biased region" description="Pro residues" evidence="2">
    <location>
        <begin position="56"/>
        <end position="70"/>
    </location>
</feature>
<feature type="compositionally biased region" description="Low complexity" evidence="2">
    <location>
        <begin position="207"/>
        <end position="221"/>
    </location>
</feature>
<feature type="region of interest" description="Disordered" evidence="2">
    <location>
        <begin position="110"/>
        <end position="268"/>
    </location>
</feature>
<keyword evidence="3" id="KW-0732">Signal</keyword>
<evidence type="ECO:0000256" key="3">
    <source>
        <dbReference type="SAM" id="SignalP"/>
    </source>
</evidence>
<feature type="compositionally biased region" description="Low complexity" evidence="2">
    <location>
        <begin position="121"/>
        <end position="132"/>
    </location>
</feature>
<keyword evidence="5" id="KW-1185">Reference proteome</keyword>
<proteinExistence type="predicted"/>
<dbReference type="EMBL" id="CAACVG010010081">
    <property type="protein sequence ID" value="VEN54958.1"/>
    <property type="molecule type" value="Genomic_DNA"/>
</dbReference>
<feature type="compositionally biased region" description="Low complexity" evidence="2">
    <location>
        <begin position="158"/>
        <end position="176"/>
    </location>
</feature>
<dbReference type="InterPro" id="IPR000618">
    <property type="entry name" value="Insect_cuticle"/>
</dbReference>
<feature type="compositionally biased region" description="Polar residues" evidence="2">
    <location>
        <begin position="337"/>
        <end position="353"/>
    </location>
</feature>
<evidence type="ECO:0000256" key="2">
    <source>
        <dbReference type="SAM" id="MobiDB-lite"/>
    </source>
</evidence>
<dbReference type="GO" id="GO:0008010">
    <property type="term" value="F:structural constituent of chitin-based larval cuticle"/>
    <property type="evidence" value="ECO:0007669"/>
    <property type="project" value="TreeGrafter"/>
</dbReference>
<keyword evidence="1" id="KW-0193">Cuticle</keyword>
<feature type="compositionally biased region" description="Basic and acidic residues" evidence="2">
    <location>
        <begin position="301"/>
        <end position="315"/>
    </location>
</feature>
<dbReference type="AlphaFoldDB" id="A0A653D459"/>
<reference evidence="4 5" key="1">
    <citation type="submission" date="2019-01" db="EMBL/GenBank/DDBJ databases">
        <authorList>
            <person name="Sayadi A."/>
        </authorList>
    </citation>
    <scope>NUCLEOTIDE SEQUENCE [LARGE SCALE GENOMIC DNA]</scope>
</reference>
<evidence type="ECO:0000313" key="5">
    <source>
        <dbReference type="Proteomes" id="UP000410492"/>
    </source>
</evidence>